<name>A0AA38LUJ2_9TREE</name>
<protein>
    <submittedName>
        <fullName evidence="2">Beta-lactamase superfamily domain-containing protein</fullName>
    </submittedName>
</protein>
<evidence type="ECO:0000313" key="3">
    <source>
        <dbReference type="Proteomes" id="UP001164286"/>
    </source>
</evidence>
<dbReference type="Pfam" id="PF12706">
    <property type="entry name" value="Lactamase_B_2"/>
    <property type="match status" value="1"/>
</dbReference>
<dbReference type="InterPro" id="IPR001279">
    <property type="entry name" value="Metallo-B-lactamas"/>
</dbReference>
<dbReference type="AlphaFoldDB" id="A0AA38LUJ2"/>
<dbReference type="EMBL" id="JAKWFO010000005">
    <property type="protein sequence ID" value="KAI9635790.1"/>
    <property type="molecule type" value="Genomic_DNA"/>
</dbReference>
<proteinExistence type="predicted"/>
<gene>
    <name evidence="2" type="ORF">MKK02DRAFT_26158</name>
</gene>
<feature type="domain" description="Metallo-beta-lactamase" evidence="1">
    <location>
        <begin position="91"/>
        <end position="258"/>
    </location>
</feature>
<dbReference type="GO" id="GO:0005737">
    <property type="term" value="C:cytoplasm"/>
    <property type="evidence" value="ECO:0007669"/>
    <property type="project" value="TreeGrafter"/>
</dbReference>
<evidence type="ECO:0000313" key="2">
    <source>
        <dbReference type="EMBL" id="KAI9635790.1"/>
    </source>
</evidence>
<dbReference type="InterPro" id="IPR036866">
    <property type="entry name" value="RibonucZ/Hydroxyglut_hydro"/>
</dbReference>
<reference evidence="2" key="1">
    <citation type="journal article" date="2022" name="G3 (Bethesda)">
        <title>High quality genome of the basidiomycete yeast Dioszegia hungarica PDD-24b-2 isolated from cloud water.</title>
        <authorList>
            <person name="Jarrige D."/>
            <person name="Haridas S."/>
            <person name="Bleykasten-Grosshans C."/>
            <person name="Joly M."/>
            <person name="Nadalig T."/>
            <person name="Sancelme M."/>
            <person name="Vuilleumier S."/>
            <person name="Grigoriev I.V."/>
            <person name="Amato P."/>
            <person name="Bringel F."/>
        </authorList>
    </citation>
    <scope>NUCLEOTIDE SEQUENCE</scope>
    <source>
        <strain evidence="2">PDD-24b-2</strain>
    </source>
</reference>
<sequence>MAQSACSKPSPAQTLSIILDLLTSKLIGFCTARDLSTTPGIGPVDPVFDDPHRPSPFEVAAPCTSIRTIWIGHASTYTLFPTSDPLRSFGVLTDPIFSKSCSPVGWPRRRVAVPFGVEGLGPVDAVIISHNHYDHLDKPSIRAIEALGRDTKFFVPLGTGRWFVKLGIPLRRIFELDWWEIASKPQELRMDDLPALKAVFKITCTPAQHPTGRSFLFFDKNATKSATWVVEQSPCRGVSGGFPQREGARMFFGGDTGFRSSDVSPVAEFVQGEWHRPLLPEMLIA</sequence>
<dbReference type="Gene3D" id="3.60.15.10">
    <property type="entry name" value="Ribonuclease Z/Hydroxyacylglutathione hydrolase-like"/>
    <property type="match status" value="1"/>
</dbReference>
<dbReference type="SUPFAM" id="SSF56281">
    <property type="entry name" value="Metallo-hydrolase/oxidoreductase"/>
    <property type="match status" value="1"/>
</dbReference>
<evidence type="ECO:0000259" key="1">
    <source>
        <dbReference type="Pfam" id="PF12706"/>
    </source>
</evidence>
<dbReference type="Proteomes" id="UP001164286">
    <property type="component" value="Unassembled WGS sequence"/>
</dbReference>
<organism evidence="2 3">
    <name type="scientific">Dioszegia hungarica</name>
    <dbReference type="NCBI Taxonomy" id="4972"/>
    <lineage>
        <taxon>Eukaryota</taxon>
        <taxon>Fungi</taxon>
        <taxon>Dikarya</taxon>
        <taxon>Basidiomycota</taxon>
        <taxon>Agaricomycotina</taxon>
        <taxon>Tremellomycetes</taxon>
        <taxon>Tremellales</taxon>
        <taxon>Bulleribasidiaceae</taxon>
        <taxon>Dioszegia</taxon>
    </lineage>
</organism>
<dbReference type="GeneID" id="77726348"/>
<keyword evidence="3" id="KW-1185">Reference proteome</keyword>
<dbReference type="PANTHER" id="PTHR15032:SF4">
    <property type="entry name" value="N-ACYL-PHOSPHATIDYLETHANOLAMINE-HYDROLYZING PHOSPHOLIPASE D"/>
    <property type="match status" value="1"/>
</dbReference>
<dbReference type="PANTHER" id="PTHR15032">
    <property type="entry name" value="N-ACYL-PHOSPHATIDYLETHANOLAMINE-HYDROLYZING PHOSPHOLIPASE D"/>
    <property type="match status" value="1"/>
</dbReference>
<dbReference type="RefSeq" id="XP_052945567.1">
    <property type="nucleotide sequence ID" value="XM_053087147.1"/>
</dbReference>
<comment type="caution">
    <text evidence="2">The sequence shown here is derived from an EMBL/GenBank/DDBJ whole genome shotgun (WGS) entry which is preliminary data.</text>
</comment>
<accession>A0AA38LUJ2</accession>